<feature type="transmembrane region" description="Helical" evidence="6">
    <location>
        <begin position="113"/>
        <end position="134"/>
    </location>
</feature>
<sequence length="499" mass="55714">MGTDEWTESIGEKSDIEQCDVAYEYLVQRRMGDESPTEFDAGLRRKIDIWIMPFLCMIYFLQFLDKTLLNYSAAMGIKKGLKGNEFSNLGTIFYASYIFAEPFMSYVLQTKRLAKSLSVCIILWGVVLAAHAACKTYASLMIVRTLLGILESSSALGVIAIGNMYYTKSEQASRIGYWSVHSGTATMAGALLSFAFQHVRTTRFVSWQILFLVVGLATVLFGVVAWFYLPDNVTNAWFLDDDEKMATLEHIRGNLTGTESKTCKRSQVYELFFRDKFTWPMLLLTATSQIVTGAIGTFSVTIIGTFGFNSYVSALVQIPLGAIIVIIILIVTQLVSYFGNITIIMASMFVPSVIGAIAMLCLDLTKQKVGNLLSLYLLYSGSCAISLIYVWNTVNTAGHTKRMLRNALTMICFSLSSLLGPQMFRASEFPHYTSAKIAILVTQAVSIPLALGIGYITKKENYRRDCNSQQSETQSSVPTKEFEFLDLTDNENSHFRYLI</sequence>
<evidence type="ECO:0000256" key="3">
    <source>
        <dbReference type="ARBA" id="ARBA00022692"/>
    </source>
</evidence>
<protein>
    <submittedName>
        <fullName evidence="7">Piso0_003021 protein</fullName>
    </submittedName>
</protein>
<feature type="transmembrane region" description="Helical" evidence="6">
    <location>
        <begin position="209"/>
        <end position="229"/>
    </location>
</feature>
<dbReference type="Proteomes" id="UP000005222">
    <property type="component" value="Chromosome G"/>
</dbReference>
<evidence type="ECO:0000256" key="2">
    <source>
        <dbReference type="ARBA" id="ARBA00022448"/>
    </source>
</evidence>
<dbReference type="eggNOG" id="KOG2533">
    <property type="taxonomic scope" value="Eukaryota"/>
</dbReference>
<dbReference type="GO" id="GO:0016020">
    <property type="term" value="C:membrane"/>
    <property type="evidence" value="ECO:0007669"/>
    <property type="project" value="UniProtKB-SubCell"/>
</dbReference>
<feature type="transmembrane region" description="Helical" evidence="6">
    <location>
        <begin position="437"/>
        <end position="456"/>
    </location>
</feature>
<feature type="transmembrane region" description="Helical" evidence="6">
    <location>
        <begin position="47"/>
        <end position="65"/>
    </location>
</feature>
<dbReference type="PANTHER" id="PTHR43791">
    <property type="entry name" value="PERMEASE-RELATED"/>
    <property type="match status" value="1"/>
</dbReference>
<reference evidence="9" key="2">
    <citation type="journal article" date="2012" name="G3 (Bethesda)">
        <title>Pichia sorbitophila, an interspecies yeast hybrid reveals early steps of genome resolution following polyploidization.</title>
        <authorList>
            <person name="Leh Louis V."/>
            <person name="Despons L."/>
            <person name="Friedrich A."/>
            <person name="Martin T."/>
            <person name="Durrens P."/>
            <person name="Casaregola S."/>
            <person name="Neuveglise C."/>
            <person name="Fairhead C."/>
            <person name="Marck C."/>
            <person name="Cruz J.A."/>
            <person name="Straub M.L."/>
            <person name="Kugler V."/>
            <person name="Sacerdot C."/>
            <person name="Uzunov Z."/>
            <person name="Thierry A."/>
            <person name="Weiss S."/>
            <person name="Bleykasten C."/>
            <person name="De Montigny J."/>
            <person name="Jacques N."/>
            <person name="Jung P."/>
            <person name="Lemaire M."/>
            <person name="Mallet S."/>
            <person name="Morel G."/>
            <person name="Richard G.F."/>
            <person name="Sarkar A."/>
            <person name="Savel G."/>
            <person name="Schacherer J."/>
            <person name="Seret M.L."/>
            <person name="Talla E."/>
            <person name="Samson G."/>
            <person name="Jubin C."/>
            <person name="Poulain J."/>
            <person name="Vacherie B."/>
            <person name="Barbe V."/>
            <person name="Pelletier E."/>
            <person name="Sherman D.J."/>
            <person name="Westhof E."/>
            <person name="Weissenbach J."/>
            <person name="Baret P.V."/>
            <person name="Wincker P."/>
            <person name="Gaillardin C."/>
            <person name="Dujon B."/>
            <person name="Souciet J.L."/>
        </authorList>
    </citation>
    <scope>NUCLEOTIDE SEQUENCE [LARGE SCALE GENOMIC DNA]</scope>
    <source>
        <strain evidence="9">ATCC MYA-4447 / BCRC 22081 / CBS 7064 / NBRC 10061 / NRRL Y-12695</strain>
    </source>
</reference>
<accession>G8YK48</accession>
<keyword evidence="5 6" id="KW-0472">Membrane</keyword>
<keyword evidence="2" id="KW-0813">Transport</keyword>
<keyword evidence="3 6" id="KW-0812">Transmembrane</keyword>
<evidence type="ECO:0000256" key="4">
    <source>
        <dbReference type="ARBA" id="ARBA00022989"/>
    </source>
</evidence>
<feature type="transmembrane region" description="Helical" evidence="6">
    <location>
        <begin position="403"/>
        <end position="425"/>
    </location>
</feature>
<dbReference type="InterPro" id="IPR036259">
    <property type="entry name" value="MFS_trans_sf"/>
</dbReference>
<dbReference type="Gene3D" id="1.20.1250.20">
    <property type="entry name" value="MFS general substrate transporter like domains"/>
    <property type="match status" value="1"/>
</dbReference>
<feature type="transmembrane region" description="Helical" evidence="6">
    <location>
        <begin position="373"/>
        <end position="391"/>
    </location>
</feature>
<evidence type="ECO:0000313" key="7">
    <source>
        <dbReference type="EMBL" id="CCE79928.1"/>
    </source>
</evidence>
<proteinExistence type="predicted"/>
<comment type="subcellular location">
    <subcellularLocation>
        <location evidence="1">Membrane</location>
        <topology evidence="1">Multi-pass membrane protein</topology>
    </subcellularLocation>
</comment>
<dbReference type="EMBL" id="FO082053">
    <property type="protein sequence ID" value="CCE79928.1"/>
    <property type="molecule type" value="Genomic_DNA"/>
</dbReference>
<feature type="transmembrane region" description="Helical" evidence="6">
    <location>
        <begin position="281"/>
        <end position="304"/>
    </location>
</feature>
<reference evidence="7" key="1">
    <citation type="submission" date="2011-10" db="EMBL/GenBank/DDBJ databases">
        <authorList>
            <person name="Genoscope - CEA"/>
        </authorList>
    </citation>
    <scope>NUCLEOTIDE SEQUENCE</scope>
</reference>
<dbReference type="FunCoup" id="G8YK48">
    <property type="interactions" value="211"/>
</dbReference>
<keyword evidence="4 6" id="KW-1133">Transmembrane helix</keyword>
<dbReference type="InterPro" id="IPR011701">
    <property type="entry name" value="MFS"/>
</dbReference>
<feature type="transmembrane region" description="Helical" evidence="6">
    <location>
        <begin position="337"/>
        <end position="361"/>
    </location>
</feature>
<organism evidence="7 9">
    <name type="scientific">Pichia sorbitophila (strain ATCC MYA-4447 / BCRC 22081 / CBS 7064 / NBRC 10061 / NRRL Y-12695)</name>
    <name type="common">Hybrid yeast</name>
    <dbReference type="NCBI Taxonomy" id="559304"/>
    <lineage>
        <taxon>Eukaryota</taxon>
        <taxon>Fungi</taxon>
        <taxon>Dikarya</taxon>
        <taxon>Ascomycota</taxon>
        <taxon>Saccharomycotina</taxon>
        <taxon>Pichiomycetes</taxon>
        <taxon>Debaryomycetaceae</taxon>
        <taxon>Millerozyma</taxon>
    </lineage>
</organism>
<dbReference type="EMBL" id="FO082052">
    <property type="protein sequence ID" value="CCE80693.1"/>
    <property type="molecule type" value="Genomic_DNA"/>
</dbReference>
<dbReference type="AlphaFoldDB" id="G8YK48"/>
<dbReference type="OrthoDB" id="6730379at2759"/>
<dbReference type="SUPFAM" id="SSF103473">
    <property type="entry name" value="MFS general substrate transporter"/>
    <property type="match status" value="1"/>
</dbReference>
<feature type="transmembrane region" description="Helical" evidence="6">
    <location>
        <begin position="146"/>
        <end position="166"/>
    </location>
</feature>
<dbReference type="GO" id="GO:0022857">
    <property type="term" value="F:transmembrane transporter activity"/>
    <property type="evidence" value="ECO:0007669"/>
    <property type="project" value="InterPro"/>
</dbReference>
<feature type="transmembrane region" description="Helical" evidence="6">
    <location>
        <begin position="311"/>
        <end position="331"/>
    </location>
</feature>
<dbReference type="STRING" id="559304.G8YK48"/>
<dbReference type="Pfam" id="PF07690">
    <property type="entry name" value="MFS_1"/>
    <property type="match status" value="1"/>
</dbReference>
<evidence type="ECO:0000256" key="1">
    <source>
        <dbReference type="ARBA" id="ARBA00004141"/>
    </source>
</evidence>
<evidence type="ECO:0000256" key="5">
    <source>
        <dbReference type="ARBA" id="ARBA00023136"/>
    </source>
</evidence>
<name>G8YK48_PICSO</name>
<feature type="transmembrane region" description="Helical" evidence="6">
    <location>
        <begin position="86"/>
        <end position="107"/>
    </location>
</feature>
<dbReference type="Proteomes" id="UP000005222">
    <property type="component" value="Chromosome H"/>
</dbReference>
<keyword evidence="9" id="KW-1185">Reference proteome</keyword>
<dbReference type="PANTHER" id="PTHR43791:SF40">
    <property type="entry name" value="THIAMINE PATHWAY TRANSPORTER THI73"/>
    <property type="match status" value="1"/>
</dbReference>
<feature type="transmembrane region" description="Helical" evidence="6">
    <location>
        <begin position="178"/>
        <end position="197"/>
    </location>
</feature>
<evidence type="ECO:0000313" key="9">
    <source>
        <dbReference type="Proteomes" id="UP000005222"/>
    </source>
</evidence>
<evidence type="ECO:0000313" key="8">
    <source>
        <dbReference type="EMBL" id="CCE80693.1"/>
    </source>
</evidence>
<dbReference type="HOGENOM" id="CLU_001265_0_5_1"/>
<gene>
    <name evidence="7" type="primary">Piso0_003021</name>
    <name evidence="7" type="ORF">GNLVRS01_PISO0G03152g</name>
    <name evidence="8" type="ORF">GNLVRS01_PISO0H03153g</name>
</gene>
<evidence type="ECO:0000256" key="6">
    <source>
        <dbReference type="SAM" id="Phobius"/>
    </source>
</evidence>
<dbReference type="InParanoid" id="G8YK48"/>